<keyword evidence="4" id="KW-1185">Reference proteome</keyword>
<evidence type="ECO:0000313" key="3">
    <source>
        <dbReference type="EMBL" id="BAW19090.1"/>
    </source>
</evidence>
<feature type="region of interest" description="Disordered" evidence="1">
    <location>
        <begin position="35"/>
        <end position="69"/>
    </location>
</feature>
<evidence type="ECO:0000256" key="2">
    <source>
        <dbReference type="SAM" id="Phobius"/>
    </source>
</evidence>
<dbReference type="GeneID" id="40074511"/>
<feature type="transmembrane region" description="Helical" evidence="2">
    <location>
        <begin position="6"/>
        <end position="27"/>
    </location>
</feature>
<protein>
    <submittedName>
        <fullName evidence="3">Uncharacterized protein</fullName>
    </submittedName>
</protein>
<sequence>MKLLTRLLLSIRAVVGYALVAIGAVILPKEITKEMREDSEQEAPRDSSGEPEVALPEEPPAPKNKTDDKLVPFTDLASYAAALSEPSDQKSACIDICNQLNVISKQKQRPVRLTVSVIGKYDATGKISDHVTSSISAYHKDRWHKLRDLEIGVDSIPILVDEMIEAMAQDGWACIVDAAEQLKTYAVTSTGNGERFVIDNCKKRNTTGTVHVSVTLQADATVNAGKNLNALPQIMVRLATAIKDRIPVGSNHAVFFHRTTHTTTPQA</sequence>
<keyword evidence="2" id="KW-0472">Membrane</keyword>
<organism evidence="3 4">
    <name type="scientific">Ralstonia phage RP12</name>
    <dbReference type="NCBI Taxonomy" id="1923889"/>
    <lineage>
        <taxon>Viruses</taxon>
        <taxon>Duplodnaviria</taxon>
        <taxon>Heunggongvirae</taxon>
        <taxon>Uroviricota</taxon>
        <taxon>Caudoviricetes</taxon>
        <taxon>Chimalliviridae</taxon>
        <taxon>Ripduovirus</taxon>
        <taxon>Ripduovirus RP12</taxon>
    </lineage>
</organism>
<dbReference type="EMBL" id="AP017924">
    <property type="protein sequence ID" value="BAW19090.1"/>
    <property type="molecule type" value="Genomic_DNA"/>
</dbReference>
<dbReference type="KEGG" id="vg:40074511"/>
<accession>A0A1L7N0U4</accession>
<name>A0A1L7N0U4_9CAUD</name>
<proteinExistence type="predicted"/>
<evidence type="ECO:0000256" key="1">
    <source>
        <dbReference type="SAM" id="MobiDB-lite"/>
    </source>
</evidence>
<evidence type="ECO:0000313" key="4">
    <source>
        <dbReference type="Proteomes" id="UP000222831"/>
    </source>
</evidence>
<keyword evidence="2" id="KW-0812">Transmembrane</keyword>
<dbReference type="Proteomes" id="UP000222831">
    <property type="component" value="Segment"/>
</dbReference>
<feature type="compositionally biased region" description="Basic and acidic residues" evidence="1">
    <location>
        <begin position="35"/>
        <end position="48"/>
    </location>
</feature>
<dbReference type="RefSeq" id="YP_009598809.1">
    <property type="nucleotide sequence ID" value="NC_041911.1"/>
</dbReference>
<reference evidence="3 4" key="1">
    <citation type="submission" date="2016-12" db="EMBL/GenBank/DDBJ databases">
        <title>Characterization of two jumbo phages RP12 and RP31 infecting the phytopathogen Ralstonia solanacearum.</title>
        <authorList>
            <person name="Kawasaki T."/>
            <person name="Yoshikawa G."/>
            <person name="Ogata H."/>
            <person name="Yamada T."/>
        </authorList>
    </citation>
    <scope>NUCLEOTIDE SEQUENCE [LARGE SCALE GENOMIC DNA]</scope>
    <source>
        <strain evidence="3 4">RP12</strain>
    </source>
</reference>
<keyword evidence="2" id="KW-1133">Transmembrane helix</keyword>